<comment type="subcellular location">
    <subcellularLocation>
        <location evidence="1">Membrane</location>
        <topology evidence="1">Single-pass membrane protein</topology>
    </subcellularLocation>
</comment>
<keyword evidence="7 9" id="KW-0472">Membrane</keyword>
<organism evidence="10">
    <name type="scientific">freshwater metagenome</name>
    <dbReference type="NCBI Taxonomy" id="449393"/>
    <lineage>
        <taxon>unclassified sequences</taxon>
        <taxon>metagenomes</taxon>
        <taxon>ecological metagenomes</taxon>
    </lineage>
</organism>
<dbReference type="GO" id="GO:0016020">
    <property type="term" value="C:membrane"/>
    <property type="evidence" value="ECO:0007669"/>
    <property type="project" value="UniProtKB-ARBA"/>
</dbReference>
<feature type="compositionally biased region" description="Acidic residues" evidence="8">
    <location>
        <begin position="129"/>
        <end position="153"/>
    </location>
</feature>
<dbReference type="AlphaFoldDB" id="A0A6J7A2U9"/>
<name>A0A6J7A2U9_9ZZZZ</name>
<evidence type="ECO:0000256" key="3">
    <source>
        <dbReference type="ARBA" id="ARBA00022692"/>
    </source>
</evidence>
<evidence type="ECO:0000256" key="4">
    <source>
        <dbReference type="ARBA" id="ARBA00022927"/>
    </source>
</evidence>
<dbReference type="PRINTS" id="PR01506">
    <property type="entry name" value="TATBPROTEIN"/>
</dbReference>
<feature type="region of interest" description="Disordered" evidence="8">
    <location>
        <begin position="129"/>
        <end position="162"/>
    </location>
</feature>
<keyword evidence="5 9" id="KW-1133">Transmembrane helix</keyword>
<keyword evidence="4" id="KW-0653">Protein transport</keyword>
<dbReference type="EMBL" id="CAFAAJ010000269">
    <property type="protein sequence ID" value="CAB4827152.1"/>
    <property type="molecule type" value="Genomic_DNA"/>
</dbReference>
<accession>A0A6J7A2U9</accession>
<evidence type="ECO:0000256" key="8">
    <source>
        <dbReference type="SAM" id="MobiDB-lite"/>
    </source>
</evidence>
<evidence type="ECO:0000256" key="7">
    <source>
        <dbReference type="ARBA" id="ARBA00023136"/>
    </source>
</evidence>
<keyword evidence="6" id="KW-0811">Translocation</keyword>
<dbReference type="Gene3D" id="1.20.5.3310">
    <property type="match status" value="1"/>
</dbReference>
<evidence type="ECO:0000313" key="10">
    <source>
        <dbReference type="EMBL" id="CAB4827152.1"/>
    </source>
</evidence>
<protein>
    <submittedName>
        <fullName evidence="10">Unannotated protein</fullName>
    </submittedName>
</protein>
<feature type="transmembrane region" description="Helical" evidence="9">
    <location>
        <begin position="6"/>
        <end position="28"/>
    </location>
</feature>
<gene>
    <name evidence="10" type="ORF">UFOPK3001_02552</name>
</gene>
<sequence>MLVVFVTVFNITGGEVLIIAVLALIVLGPDKLPDFIRKAGRIYGEVKKISTGFKTEFKDVIEEPVREMQDTVNLAKSWFDEGKTAVGTMDDSRWGAGGEGNSDQQEVQGALSAGNGSVDAFGAVPDESLVIDDLDRDVDDDGDDDVDEDDDDPNLYHADGSIVDGTSLNRFVEESASANSGSVTADPFGAVAPKPAAEGSTE</sequence>
<evidence type="ECO:0000256" key="6">
    <source>
        <dbReference type="ARBA" id="ARBA00023010"/>
    </source>
</evidence>
<evidence type="ECO:0000256" key="1">
    <source>
        <dbReference type="ARBA" id="ARBA00004167"/>
    </source>
</evidence>
<evidence type="ECO:0000256" key="2">
    <source>
        <dbReference type="ARBA" id="ARBA00022448"/>
    </source>
</evidence>
<dbReference type="InterPro" id="IPR003369">
    <property type="entry name" value="TatA/B/E"/>
</dbReference>
<proteinExistence type="predicted"/>
<evidence type="ECO:0000256" key="9">
    <source>
        <dbReference type="SAM" id="Phobius"/>
    </source>
</evidence>
<reference evidence="10" key="1">
    <citation type="submission" date="2020-05" db="EMBL/GenBank/DDBJ databases">
        <authorList>
            <person name="Chiriac C."/>
            <person name="Salcher M."/>
            <person name="Ghai R."/>
            <person name="Kavagutti S V."/>
        </authorList>
    </citation>
    <scope>NUCLEOTIDE SEQUENCE</scope>
</reference>
<dbReference type="GO" id="GO:0015031">
    <property type="term" value="P:protein transport"/>
    <property type="evidence" value="ECO:0007669"/>
    <property type="project" value="UniProtKB-KW"/>
</dbReference>
<evidence type="ECO:0000256" key="5">
    <source>
        <dbReference type="ARBA" id="ARBA00022989"/>
    </source>
</evidence>
<feature type="region of interest" description="Disordered" evidence="8">
    <location>
        <begin position="175"/>
        <end position="202"/>
    </location>
</feature>
<dbReference type="Pfam" id="PF02416">
    <property type="entry name" value="TatA_B_E"/>
    <property type="match status" value="1"/>
</dbReference>
<keyword evidence="2" id="KW-0813">Transport</keyword>
<keyword evidence="3 9" id="KW-0812">Transmembrane</keyword>